<dbReference type="Proteomes" id="UP000789524">
    <property type="component" value="Unassembled WGS sequence"/>
</dbReference>
<feature type="region of interest" description="Disordered" evidence="12">
    <location>
        <begin position="176"/>
        <end position="211"/>
    </location>
</feature>
<evidence type="ECO:0000256" key="12">
    <source>
        <dbReference type="SAM" id="MobiDB-lite"/>
    </source>
</evidence>
<dbReference type="PANTHER" id="PTHR48417:SF1">
    <property type="entry name" value="ATP SYNTHASE F1 SUBUNIT EPSILON"/>
    <property type="match status" value="1"/>
</dbReference>
<dbReference type="InterPro" id="IPR028002">
    <property type="entry name" value="Myb_DNA-bind_5"/>
</dbReference>
<dbReference type="OrthoDB" id="10045676at2759"/>
<keyword evidence="9" id="KW-0804">Transcription</keyword>
<reference evidence="14" key="1">
    <citation type="submission" date="2021-09" db="EMBL/GenBank/DDBJ databases">
        <authorList>
            <person name="Martin H S."/>
        </authorList>
    </citation>
    <scope>NUCLEOTIDE SEQUENCE</scope>
</reference>
<evidence type="ECO:0000256" key="4">
    <source>
        <dbReference type="ARBA" id="ARBA00016807"/>
    </source>
</evidence>
<evidence type="ECO:0000256" key="10">
    <source>
        <dbReference type="ARBA" id="ARBA00025466"/>
    </source>
</evidence>
<evidence type="ECO:0000256" key="6">
    <source>
        <dbReference type="ARBA" id="ARBA00023015"/>
    </source>
</evidence>
<dbReference type="FunFam" id="1.20.5.500:FF:000007">
    <property type="entry name" value="ATPase inhibitor, putative"/>
    <property type="match status" value="1"/>
</dbReference>
<evidence type="ECO:0000256" key="8">
    <source>
        <dbReference type="ARBA" id="ARBA00023128"/>
    </source>
</evidence>
<dbReference type="Gene3D" id="1.20.5.500">
    <property type="entry name" value="Single helix bin"/>
    <property type="match status" value="1"/>
</dbReference>
<feature type="compositionally biased region" description="Polar residues" evidence="12">
    <location>
        <begin position="177"/>
        <end position="192"/>
    </location>
</feature>
<evidence type="ECO:0000256" key="2">
    <source>
        <dbReference type="ARBA" id="ARBA00010901"/>
    </source>
</evidence>
<evidence type="ECO:0000313" key="15">
    <source>
        <dbReference type="Proteomes" id="UP000789524"/>
    </source>
</evidence>
<comment type="subunit">
    <text evidence="3">Self-associates forming complexes of several hundred monomers.</text>
</comment>
<evidence type="ECO:0000256" key="1">
    <source>
        <dbReference type="ARBA" id="ARBA00004173"/>
    </source>
</evidence>
<dbReference type="AlphaFoldDB" id="A0A8J2R4H7"/>
<organism evidence="14 15">
    <name type="scientific">Danaus chrysippus</name>
    <name type="common">African queen</name>
    <dbReference type="NCBI Taxonomy" id="151541"/>
    <lineage>
        <taxon>Eukaryota</taxon>
        <taxon>Metazoa</taxon>
        <taxon>Ecdysozoa</taxon>
        <taxon>Arthropoda</taxon>
        <taxon>Hexapoda</taxon>
        <taxon>Insecta</taxon>
        <taxon>Pterygota</taxon>
        <taxon>Neoptera</taxon>
        <taxon>Endopterygota</taxon>
        <taxon>Lepidoptera</taxon>
        <taxon>Glossata</taxon>
        <taxon>Ditrysia</taxon>
        <taxon>Papilionoidea</taxon>
        <taxon>Nymphalidae</taxon>
        <taxon>Danainae</taxon>
        <taxon>Danaini</taxon>
        <taxon>Danaina</taxon>
        <taxon>Danaus</taxon>
        <taxon>Anosia</taxon>
    </lineage>
</organism>
<comment type="subcellular location">
    <subcellularLocation>
        <location evidence="1">Mitochondrion</location>
    </subcellularLocation>
</comment>
<sequence length="394" mass="45149">MLKPIILDVECIVCNKTLQKINHDPREVARKMVKITNRRSRTPNWSLEEKQCLLELIKVHKEIVITKSNNGPNHSEEKDVAWNEILRKLASKFGSKFNAFSIKKVKTQWQNMKRIAREEITNNGPALEKYSRQSLEVCSILDIIRDGVLKTEAEQCSEPSLTANIEIKTECVDEDISQPSCSGENSFTYPESSQEKTNDTITLESSSSTISDQISDMDADLPEELQNIRKKSTFSMTESTYFDNVNNVPFQKEIQEFIRFTEKEKQLKMESLKEERQVVRAMRETAELNKIIAEQKLKHVLWIKKQEMAMYSGEPGSGAGKGGGGGGSIREAGGAFGKMEAAREDEYFYKKQKEQLANIKGHLDKEISFHQEQIKRHEDAIRRHKQQMAEMPDK</sequence>
<accession>A0A8J2R4H7</accession>
<protein>
    <recommendedName>
        <fullName evidence="4">Regulatory protein zeste</fullName>
    </recommendedName>
    <alternativeName>
        <fullName evidence="11">ATP synthase F1 subunit epsilon</fullName>
    </alternativeName>
</protein>
<gene>
    <name evidence="14" type="ORF">DCHRY22_LOCUS13769</name>
</gene>
<evidence type="ECO:0000259" key="13">
    <source>
        <dbReference type="Pfam" id="PF13873"/>
    </source>
</evidence>
<evidence type="ECO:0000256" key="9">
    <source>
        <dbReference type="ARBA" id="ARBA00023163"/>
    </source>
</evidence>
<feature type="compositionally biased region" description="Low complexity" evidence="12">
    <location>
        <begin position="199"/>
        <end position="211"/>
    </location>
</feature>
<dbReference type="GO" id="GO:0005739">
    <property type="term" value="C:mitochondrion"/>
    <property type="evidence" value="ECO:0007669"/>
    <property type="project" value="UniProtKB-SubCell"/>
</dbReference>
<dbReference type="Pfam" id="PF13873">
    <property type="entry name" value="Myb_DNA-bind_5"/>
    <property type="match status" value="1"/>
</dbReference>
<evidence type="ECO:0000256" key="3">
    <source>
        <dbReference type="ARBA" id="ARBA00011764"/>
    </source>
</evidence>
<dbReference type="EMBL" id="CAKASE010000080">
    <property type="protein sequence ID" value="CAG9581094.1"/>
    <property type="molecule type" value="Genomic_DNA"/>
</dbReference>
<keyword evidence="15" id="KW-1185">Reference proteome</keyword>
<keyword evidence="5" id="KW-0809">Transit peptide</keyword>
<dbReference type="PANTHER" id="PTHR48417">
    <property type="entry name" value="ATP SYNTHASE F1 SUBUNIT EPSILON"/>
    <property type="match status" value="1"/>
</dbReference>
<proteinExistence type="inferred from homology"/>
<feature type="domain" description="Myb/SANT-like DNA-binding" evidence="13">
    <location>
        <begin position="41"/>
        <end position="121"/>
    </location>
</feature>
<dbReference type="InterPro" id="IPR007648">
    <property type="entry name" value="ATPase_inhibitor_mt"/>
</dbReference>
<dbReference type="GO" id="GO:0042030">
    <property type="term" value="F:ATPase inhibitor activity"/>
    <property type="evidence" value="ECO:0007669"/>
    <property type="project" value="InterPro"/>
</dbReference>
<dbReference type="Pfam" id="PF04568">
    <property type="entry name" value="IATP"/>
    <property type="match status" value="1"/>
</dbReference>
<comment type="caution">
    <text evidence="14">The sequence shown here is derived from an EMBL/GenBank/DDBJ whole genome shotgun (WGS) entry which is preliminary data.</text>
</comment>
<keyword evidence="7" id="KW-0175">Coiled coil</keyword>
<comment type="similarity">
    <text evidence="2">Belongs to the ATPase inhibitor family.</text>
</comment>
<name>A0A8J2R4H7_9NEOP</name>
<dbReference type="SUPFAM" id="SSF64602">
    <property type="entry name" value="F1 ATPase inhibitor, IF1, C-terminal domain"/>
    <property type="match status" value="1"/>
</dbReference>
<evidence type="ECO:0000256" key="5">
    <source>
        <dbReference type="ARBA" id="ARBA00022946"/>
    </source>
</evidence>
<keyword evidence="8" id="KW-0496">Mitochondrion</keyword>
<evidence type="ECO:0000256" key="11">
    <source>
        <dbReference type="ARBA" id="ARBA00030036"/>
    </source>
</evidence>
<evidence type="ECO:0000256" key="7">
    <source>
        <dbReference type="ARBA" id="ARBA00023054"/>
    </source>
</evidence>
<keyword evidence="6" id="KW-0805">Transcription regulation</keyword>
<evidence type="ECO:0000313" key="14">
    <source>
        <dbReference type="EMBL" id="CAG9581094.1"/>
    </source>
</evidence>
<comment type="function">
    <text evidence="10">Involved in transvection phenomena (= synapsis-dependent gene expression), where the synaptic pairing of chromosomes carrying genes with which zeste interacts influences the expression of these genes. Zeste binds to DNA and stimulates transcription from a nearby promoter.</text>
</comment>